<proteinExistence type="predicted"/>
<gene>
    <name evidence="1" type="ORF">RHMOL_Rhmol07G0134200</name>
</gene>
<keyword evidence="2" id="KW-1185">Reference proteome</keyword>
<sequence>MAESNPTARRSQHGDNNEANNFRTNVQRERESSEQCLAPCGVLPLFFISSPVSSPLLLCFFFSVCTKGLLYRI</sequence>
<organism evidence="1 2">
    <name type="scientific">Rhododendron molle</name>
    <name type="common">Chinese azalea</name>
    <name type="synonym">Azalea mollis</name>
    <dbReference type="NCBI Taxonomy" id="49168"/>
    <lineage>
        <taxon>Eukaryota</taxon>
        <taxon>Viridiplantae</taxon>
        <taxon>Streptophyta</taxon>
        <taxon>Embryophyta</taxon>
        <taxon>Tracheophyta</taxon>
        <taxon>Spermatophyta</taxon>
        <taxon>Magnoliopsida</taxon>
        <taxon>eudicotyledons</taxon>
        <taxon>Gunneridae</taxon>
        <taxon>Pentapetalae</taxon>
        <taxon>asterids</taxon>
        <taxon>Ericales</taxon>
        <taxon>Ericaceae</taxon>
        <taxon>Ericoideae</taxon>
        <taxon>Rhodoreae</taxon>
        <taxon>Rhododendron</taxon>
    </lineage>
</organism>
<accession>A0ACC0N0D6</accession>
<reference evidence="1" key="1">
    <citation type="submission" date="2022-02" db="EMBL/GenBank/DDBJ databases">
        <title>Plant Genome Project.</title>
        <authorList>
            <person name="Zhang R.-G."/>
        </authorList>
    </citation>
    <scope>NUCLEOTIDE SEQUENCE</scope>
    <source>
        <strain evidence="1">AT1</strain>
    </source>
</reference>
<evidence type="ECO:0000313" key="2">
    <source>
        <dbReference type="Proteomes" id="UP001062846"/>
    </source>
</evidence>
<protein>
    <submittedName>
        <fullName evidence="1">Uncharacterized protein</fullName>
    </submittedName>
</protein>
<evidence type="ECO:0000313" key="1">
    <source>
        <dbReference type="EMBL" id="KAI8546630.1"/>
    </source>
</evidence>
<dbReference type="EMBL" id="CM046394">
    <property type="protein sequence ID" value="KAI8546630.1"/>
    <property type="molecule type" value="Genomic_DNA"/>
</dbReference>
<name>A0ACC0N0D6_RHOML</name>
<comment type="caution">
    <text evidence="1">The sequence shown here is derived from an EMBL/GenBank/DDBJ whole genome shotgun (WGS) entry which is preliminary data.</text>
</comment>
<dbReference type="Proteomes" id="UP001062846">
    <property type="component" value="Chromosome 7"/>
</dbReference>